<dbReference type="InterPro" id="IPR001048">
    <property type="entry name" value="Asp/Glu/Uridylate_kinase"/>
</dbReference>
<evidence type="ECO:0000256" key="6">
    <source>
        <dbReference type="ARBA" id="ARBA00022777"/>
    </source>
</evidence>
<evidence type="ECO:0000259" key="13">
    <source>
        <dbReference type="Pfam" id="PF00696"/>
    </source>
</evidence>
<evidence type="ECO:0000256" key="9">
    <source>
        <dbReference type="ARBA" id="ARBA00049063"/>
    </source>
</evidence>
<evidence type="ECO:0000256" key="12">
    <source>
        <dbReference type="PIRSR" id="PIRSR016496-2"/>
    </source>
</evidence>
<dbReference type="GO" id="GO:0016114">
    <property type="term" value="P:terpenoid biosynthetic process"/>
    <property type="evidence" value="ECO:0007669"/>
    <property type="project" value="TreeGrafter"/>
</dbReference>
<reference evidence="14 15" key="1">
    <citation type="submission" date="2017-05" db="EMBL/GenBank/DDBJ databases">
        <title>Host range expansion of the Methanosphaera genus to humans and monogastric animals involves recent and extensive reduction in genome content.</title>
        <authorList>
            <person name="Hoedt E.C."/>
            <person name="Volmer J.G."/>
            <person name="Parks D.H."/>
            <person name="Rosewarne C.P."/>
            <person name="Denman S.E."/>
            <person name="Mcsweeney C.S."/>
            <person name="O Cuiv P."/>
            <person name="Hugenholtz P."/>
            <person name="Tyson G.W."/>
            <person name="Morrison M."/>
        </authorList>
    </citation>
    <scope>NUCLEOTIDE SEQUENCE [LARGE SCALE GENOMIC DNA]</scope>
    <source>
        <strain evidence="14 15">PA5</strain>
    </source>
</reference>
<feature type="domain" description="Aspartate/glutamate/uridylate kinase" evidence="13">
    <location>
        <begin position="1"/>
        <end position="240"/>
    </location>
</feature>
<dbReference type="PANTHER" id="PTHR43654:SF1">
    <property type="entry name" value="ISOPENTENYL PHOSPHATE KINASE"/>
    <property type="match status" value="1"/>
</dbReference>
<dbReference type="EMBL" id="NGJK01000052">
    <property type="protein sequence ID" value="RAP03058.1"/>
    <property type="molecule type" value="Genomic_DNA"/>
</dbReference>
<dbReference type="GO" id="GO:0016301">
    <property type="term" value="F:kinase activity"/>
    <property type="evidence" value="ECO:0007669"/>
    <property type="project" value="UniProtKB-KW"/>
</dbReference>
<feature type="binding site" evidence="11">
    <location>
        <begin position="5"/>
        <end position="9"/>
    </location>
    <ligand>
        <name>ATP</name>
        <dbReference type="ChEBI" id="CHEBI:30616"/>
    </ligand>
</feature>
<name>A0A328Q9A0_9EURY</name>
<dbReference type="PANTHER" id="PTHR43654">
    <property type="entry name" value="GLUTAMATE 5-KINASE"/>
    <property type="match status" value="1"/>
</dbReference>
<dbReference type="Proteomes" id="UP000248557">
    <property type="component" value="Unassembled WGS sequence"/>
</dbReference>
<evidence type="ECO:0000256" key="11">
    <source>
        <dbReference type="PIRSR" id="PIRSR016496-1"/>
    </source>
</evidence>
<comment type="catalytic activity">
    <reaction evidence="9 10">
        <text>isopentenyl phosphate + ATP = isopentenyl diphosphate + ADP</text>
        <dbReference type="Rhea" id="RHEA:33963"/>
        <dbReference type="ChEBI" id="CHEBI:30616"/>
        <dbReference type="ChEBI" id="CHEBI:65078"/>
        <dbReference type="ChEBI" id="CHEBI:128769"/>
        <dbReference type="ChEBI" id="CHEBI:456216"/>
        <dbReference type="EC" id="2.7.4.26"/>
    </reaction>
</comment>
<feature type="binding site" evidence="11">
    <location>
        <position position="47"/>
    </location>
    <ligand>
        <name>ATP</name>
        <dbReference type="ChEBI" id="CHEBI:30616"/>
    </ligand>
</feature>
<feature type="binding site" evidence="11">
    <location>
        <begin position="182"/>
        <end position="187"/>
    </location>
    <ligand>
        <name>ATP</name>
        <dbReference type="ChEBI" id="CHEBI:30616"/>
    </ligand>
</feature>
<dbReference type="GO" id="GO:0005524">
    <property type="term" value="F:ATP binding"/>
    <property type="evidence" value="ECO:0007669"/>
    <property type="project" value="UniProtKB-KW"/>
</dbReference>
<feature type="binding site" evidence="11">
    <location>
        <position position="51"/>
    </location>
    <ligand>
        <name>substrate</name>
    </ligand>
</feature>
<feature type="binding site" evidence="11">
    <location>
        <position position="46"/>
    </location>
    <ligand>
        <name>ATP</name>
        <dbReference type="ChEBI" id="CHEBI:30616"/>
    </ligand>
</feature>
<dbReference type="GO" id="GO:0005829">
    <property type="term" value="C:cytosol"/>
    <property type="evidence" value="ECO:0007669"/>
    <property type="project" value="TreeGrafter"/>
</dbReference>
<dbReference type="RefSeq" id="WP_011406445.1">
    <property type="nucleotide sequence ID" value="NZ_CATZNA010000002.1"/>
</dbReference>
<dbReference type="GO" id="GO:0102043">
    <property type="term" value="F:isopentenyl phosphate kinase activity"/>
    <property type="evidence" value="ECO:0007669"/>
    <property type="project" value="UniProtKB-EC"/>
</dbReference>
<comment type="similarity">
    <text evidence="1 10">Belongs to the isopentenyl phosphate kinase family.</text>
</comment>
<keyword evidence="5 10" id="KW-0547">Nucleotide-binding</keyword>
<comment type="function">
    <text evidence="10">Catalyzes the formation of isopentenyl diphosphate (IPP), the building block of all isoprenoids.</text>
</comment>
<dbReference type="EC" id="2.7.4.26" evidence="2 10"/>
<organism evidence="14 15">
    <name type="scientific">Methanosphaera stadtmanae</name>
    <dbReference type="NCBI Taxonomy" id="2317"/>
    <lineage>
        <taxon>Archaea</taxon>
        <taxon>Methanobacteriati</taxon>
        <taxon>Methanobacteriota</taxon>
        <taxon>Methanomada group</taxon>
        <taxon>Methanobacteria</taxon>
        <taxon>Methanobacteriales</taxon>
        <taxon>Methanobacteriaceae</taxon>
        <taxon>Methanosphaera</taxon>
    </lineage>
</organism>
<feature type="site" description="Transition state stabilizer" evidence="12">
    <location>
        <position position="14"/>
    </location>
</feature>
<proteinExistence type="inferred from homology"/>
<accession>A0A328Q9A0</accession>
<dbReference type="CDD" id="cd04241">
    <property type="entry name" value="AAK_FomA-like"/>
    <property type="match status" value="1"/>
</dbReference>
<dbReference type="AlphaFoldDB" id="A0A328Q9A0"/>
<evidence type="ECO:0000256" key="10">
    <source>
        <dbReference type="PIRNR" id="PIRNR016496"/>
    </source>
</evidence>
<feature type="binding site" evidence="11">
    <location>
        <position position="222"/>
    </location>
    <ligand>
        <name>ATP</name>
        <dbReference type="ChEBI" id="CHEBI:30616"/>
    </ligand>
</feature>
<evidence type="ECO:0000256" key="7">
    <source>
        <dbReference type="ARBA" id="ARBA00022840"/>
    </source>
</evidence>
<dbReference type="GeneID" id="3854731"/>
<keyword evidence="6 10" id="KW-0418">Kinase</keyword>
<feature type="binding site" evidence="11">
    <location>
        <position position="218"/>
    </location>
    <ligand>
        <name>ATP</name>
        <dbReference type="ChEBI" id="CHEBI:30616"/>
    </ligand>
</feature>
<sequence>MIILKIGGSAITKKDAQEPTIDEVNLDRIAQEVSAYNDDMVIVHGAGSYGHIYAKKFGIGDVISNVNDHLYKLEGVCRTQASVQLLNYIICEKLHEKGVPAIGIKPSSFIETNQKRICVCDTKLIQKYIDNGFVPVLYGDAVLDQNEYFKYAILSGDQIITYLAKKLKANRVILSSDVDGIYTDNPKTNPDAKLIDIVTKDTDLLLTENENQADVTGGMAGKIRELLDLAEDGIESHIINAETPGNIKLAVSGQKVKGTIIK</sequence>
<keyword evidence="8" id="KW-0414">Isoprene biosynthesis</keyword>
<keyword evidence="4 10" id="KW-0808">Transferase</keyword>
<keyword evidence="7 10" id="KW-0067">ATP-binding</keyword>
<dbReference type="NCBIfam" id="NF040647">
    <property type="entry name" value="IPPK_Arch"/>
    <property type="match status" value="1"/>
</dbReference>
<dbReference type="InterPro" id="IPR036393">
    <property type="entry name" value="AceGlu_kinase-like_sf"/>
</dbReference>
<dbReference type="PIRSF" id="PIRSF016496">
    <property type="entry name" value="Kin_FomA"/>
    <property type="match status" value="1"/>
</dbReference>
<evidence type="ECO:0000256" key="4">
    <source>
        <dbReference type="ARBA" id="ARBA00022679"/>
    </source>
</evidence>
<dbReference type="InterPro" id="IPR024192">
    <property type="entry name" value="Fosfomycin_R_FomA-type"/>
</dbReference>
<dbReference type="Gene3D" id="3.40.1160.10">
    <property type="entry name" value="Acetylglutamate kinase-like"/>
    <property type="match status" value="1"/>
</dbReference>
<evidence type="ECO:0000256" key="2">
    <source>
        <dbReference type="ARBA" id="ARBA00012908"/>
    </source>
</evidence>
<dbReference type="Pfam" id="PF00696">
    <property type="entry name" value="AA_kinase"/>
    <property type="match status" value="1"/>
</dbReference>
<comment type="caution">
    <text evidence="14">The sequence shown here is derived from an EMBL/GenBank/DDBJ whole genome shotgun (WGS) entry which is preliminary data.</text>
</comment>
<dbReference type="SUPFAM" id="SSF53633">
    <property type="entry name" value="Carbamate kinase-like"/>
    <property type="match status" value="1"/>
</dbReference>
<evidence type="ECO:0000313" key="14">
    <source>
        <dbReference type="EMBL" id="RAP03058.1"/>
    </source>
</evidence>
<feature type="binding site" evidence="11">
    <location>
        <position position="177"/>
    </location>
    <ligand>
        <name>ATP</name>
        <dbReference type="ChEBI" id="CHEBI:30616"/>
    </ligand>
</feature>
<evidence type="ECO:0000256" key="3">
    <source>
        <dbReference type="ARBA" id="ARBA00017267"/>
    </source>
</evidence>
<gene>
    <name evidence="14" type="ORF">CA615_04285</name>
</gene>
<dbReference type="InterPro" id="IPR001057">
    <property type="entry name" value="Glu/AcGlu_kinase"/>
</dbReference>
<dbReference type="PRINTS" id="PR00474">
    <property type="entry name" value="GLU5KINASE"/>
</dbReference>
<evidence type="ECO:0000256" key="8">
    <source>
        <dbReference type="ARBA" id="ARBA00023229"/>
    </source>
</evidence>
<protein>
    <recommendedName>
        <fullName evidence="3 10">Isopentenyl phosphate kinase</fullName>
        <shortName evidence="10">IPK</shortName>
        <ecNumber evidence="2 10">2.7.4.26</ecNumber>
    </recommendedName>
</protein>
<comment type="subunit">
    <text evidence="10">Homodimer.</text>
</comment>
<dbReference type="OMA" id="HHNASEH"/>
<feature type="binding site" evidence="11">
    <location>
        <position position="156"/>
    </location>
    <ligand>
        <name>substrate</name>
    </ligand>
</feature>
<evidence type="ECO:0000313" key="15">
    <source>
        <dbReference type="Proteomes" id="UP000248557"/>
    </source>
</evidence>
<evidence type="ECO:0000256" key="5">
    <source>
        <dbReference type="ARBA" id="ARBA00022741"/>
    </source>
</evidence>
<evidence type="ECO:0000256" key="1">
    <source>
        <dbReference type="ARBA" id="ARBA00010540"/>
    </source>
</evidence>